<dbReference type="InterPro" id="IPR027417">
    <property type="entry name" value="P-loop_NTPase"/>
</dbReference>
<dbReference type="GO" id="GO:0005524">
    <property type="term" value="F:ATP binding"/>
    <property type="evidence" value="ECO:0007669"/>
    <property type="project" value="UniProtKB-KW"/>
</dbReference>
<dbReference type="InterPro" id="IPR050107">
    <property type="entry name" value="ABC_carbohydrate_import_ATPase"/>
</dbReference>
<dbReference type="GO" id="GO:0005886">
    <property type="term" value="C:plasma membrane"/>
    <property type="evidence" value="ECO:0007669"/>
    <property type="project" value="UniProtKB-SubCell"/>
</dbReference>
<keyword evidence="11" id="KW-1185">Reference proteome</keyword>
<evidence type="ECO:0000256" key="6">
    <source>
        <dbReference type="ARBA" id="ARBA00022840"/>
    </source>
</evidence>
<name>A0A0K8PA39_9CHLR</name>
<feature type="domain" description="ABC transporter" evidence="9">
    <location>
        <begin position="254"/>
        <end position="500"/>
    </location>
</feature>
<keyword evidence="10" id="KW-0762">Sugar transport</keyword>
<protein>
    <submittedName>
        <fullName evidence="10">ABC-type sugar transport system, ATPase component</fullName>
    </submittedName>
</protein>
<evidence type="ECO:0000256" key="8">
    <source>
        <dbReference type="ARBA" id="ARBA00023136"/>
    </source>
</evidence>
<dbReference type="SMART" id="SM00382">
    <property type="entry name" value="AAA"/>
    <property type="match status" value="2"/>
</dbReference>
<keyword evidence="8" id="KW-0472">Membrane</keyword>
<dbReference type="EMBL" id="DF968180">
    <property type="protein sequence ID" value="GAP39527.1"/>
    <property type="molecule type" value="Genomic_DNA"/>
</dbReference>
<feature type="domain" description="ABC transporter" evidence="9">
    <location>
        <begin position="6"/>
        <end position="246"/>
    </location>
</feature>
<dbReference type="PROSITE" id="PS50893">
    <property type="entry name" value="ABC_TRANSPORTER_2"/>
    <property type="match status" value="2"/>
</dbReference>
<evidence type="ECO:0000256" key="3">
    <source>
        <dbReference type="ARBA" id="ARBA00022475"/>
    </source>
</evidence>
<evidence type="ECO:0000256" key="4">
    <source>
        <dbReference type="ARBA" id="ARBA00022737"/>
    </source>
</evidence>
<dbReference type="InterPro" id="IPR003593">
    <property type="entry name" value="AAA+_ATPase"/>
</dbReference>
<sequence>MSVFFLAMNHIYKSFSRVPVLKDVSIQIRPGEVHALVGENGAGKSTLMKILMGIYTADSGEIQIQDKTVQIHSPQEALHLGISMIHQELSPVPDMSVSENLFMGREIRRNHLGGLSVVDQKEQIRQTRSIFESMGVQMDPKALMRNLSVAQVQLVEITKAISLSSRIIIMDEPTSALTEKEVHTLFEQIEKLRRTGVGIIYISHKLDEIFRIADRISVLRDGELIGTYAAAELSKNALIQLMVGREITAVYPKIETQRGAVALEVTNFSRGTHFRDISFQLHYGEILGIGGLVGAGRSELVECIFGITHPTAGDLKIEGQTVRIRHPKQAIGHKIALITEDRKRTGLNLIESVETNIAVVILDRIAKLGIVDAKKSAELTDTYISKLNIRTNSRGTKMYKLSGGNQQKVVLAKWLLSEPDIIILDEPTRGIDVGAKRDIYLLMGELAKAGKAVLMISSEIPELMGLADRIIVLADGRLTGEILRKDFSQERIMQYASNMNDEGESV</sequence>
<comment type="subcellular location">
    <subcellularLocation>
        <location evidence="1">Cell membrane</location>
        <topology evidence="1">Peripheral membrane protein</topology>
    </subcellularLocation>
</comment>
<evidence type="ECO:0000256" key="5">
    <source>
        <dbReference type="ARBA" id="ARBA00022741"/>
    </source>
</evidence>
<dbReference type="SUPFAM" id="SSF52540">
    <property type="entry name" value="P-loop containing nucleoside triphosphate hydrolases"/>
    <property type="match status" value="2"/>
</dbReference>
<dbReference type="Pfam" id="PF00005">
    <property type="entry name" value="ABC_tran"/>
    <property type="match status" value="2"/>
</dbReference>
<dbReference type="PATRIC" id="fig|1678840.3.peg.562"/>
<dbReference type="AlphaFoldDB" id="A0A0K8PA39"/>
<dbReference type="Proteomes" id="UP000053370">
    <property type="component" value="Unassembled WGS sequence"/>
</dbReference>
<evidence type="ECO:0000256" key="2">
    <source>
        <dbReference type="ARBA" id="ARBA00022448"/>
    </source>
</evidence>
<keyword evidence="3" id="KW-1003">Cell membrane</keyword>
<keyword evidence="4" id="KW-0677">Repeat</keyword>
<dbReference type="CDD" id="cd03216">
    <property type="entry name" value="ABC_Carb_Monos_I"/>
    <property type="match status" value="1"/>
</dbReference>
<reference evidence="10" key="1">
    <citation type="journal article" date="2015" name="Genome Announc.">
        <title>Draft Genome Sequence of Anaerolineae Strain TC1, a Novel Isolate from a Methanogenic Wastewater Treatment System.</title>
        <authorList>
            <person name="Matsuura N."/>
            <person name="Tourlousse D.M."/>
            <person name="Sun L."/>
            <person name="Toyonaga M."/>
            <person name="Kuroda K."/>
            <person name="Ohashi A."/>
            <person name="Cruz R."/>
            <person name="Yamaguchi T."/>
            <person name="Sekiguchi Y."/>
        </authorList>
    </citation>
    <scope>NUCLEOTIDE SEQUENCE [LARGE SCALE GENOMIC DNA]</scope>
    <source>
        <strain evidence="10">TC1</strain>
    </source>
</reference>
<dbReference type="CDD" id="cd03215">
    <property type="entry name" value="ABC_Carb_Monos_II"/>
    <property type="match status" value="1"/>
</dbReference>
<dbReference type="FunFam" id="3.40.50.300:FF:000127">
    <property type="entry name" value="Ribose import ATP-binding protein RbsA"/>
    <property type="match status" value="1"/>
</dbReference>
<dbReference type="PANTHER" id="PTHR43790">
    <property type="entry name" value="CARBOHYDRATE TRANSPORT ATP-BINDING PROTEIN MG119-RELATED"/>
    <property type="match status" value="1"/>
</dbReference>
<gene>
    <name evidence="10" type="ORF">ATC1_1257</name>
</gene>
<dbReference type="PROSITE" id="PS00211">
    <property type="entry name" value="ABC_TRANSPORTER_1"/>
    <property type="match status" value="1"/>
</dbReference>
<keyword evidence="5" id="KW-0547">Nucleotide-binding</keyword>
<evidence type="ECO:0000256" key="1">
    <source>
        <dbReference type="ARBA" id="ARBA00004202"/>
    </source>
</evidence>
<dbReference type="STRING" id="1678840.ATC1_1257"/>
<keyword evidence="6" id="KW-0067">ATP-binding</keyword>
<organism evidence="10">
    <name type="scientific">Flexilinea flocculi</name>
    <dbReference type="NCBI Taxonomy" id="1678840"/>
    <lineage>
        <taxon>Bacteria</taxon>
        <taxon>Bacillati</taxon>
        <taxon>Chloroflexota</taxon>
        <taxon>Anaerolineae</taxon>
        <taxon>Anaerolineales</taxon>
        <taxon>Anaerolineaceae</taxon>
        <taxon>Flexilinea</taxon>
    </lineage>
</organism>
<evidence type="ECO:0000313" key="11">
    <source>
        <dbReference type="Proteomes" id="UP000053370"/>
    </source>
</evidence>
<dbReference type="GO" id="GO:0016887">
    <property type="term" value="F:ATP hydrolysis activity"/>
    <property type="evidence" value="ECO:0007669"/>
    <property type="project" value="InterPro"/>
</dbReference>
<dbReference type="InterPro" id="IPR017871">
    <property type="entry name" value="ABC_transporter-like_CS"/>
</dbReference>
<keyword evidence="2" id="KW-0813">Transport</keyword>
<dbReference type="RefSeq" id="WP_201777227.1">
    <property type="nucleotide sequence ID" value="NZ_DF968180.1"/>
</dbReference>
<dbReference type="PANTHER" id="PTHR43790:SF9">
    <property type="entry name" value="GALACTOFURANOSE TRANSPORTER ATP-BINDING PROTEIN YTFR"/>
    <property type="match status" value="1"/>
</dbReference>
<dbReference type="InterPro" id="IPR003439">
    <property type="entry name" value="ABC_transporter-like_ATP-bd"/>
</dbReference>
<keyword evidence="7" id="KW-1278">Translocase</keyword>
<evidence type="ECO:0000256" key="7">
    <source>
        <dbReference type="ARBA" id="ARBA00022967"/>
    </source>
</evidence>
<proteinExistence type="predicted"/>
<evidence type="ECO:0000313" key="10">
    <source>
        <dbReference type="EMBL" id="GAP39527.1"/>
    </source>
</evidence>
<dbReference type="Gene3D" id="3.40.50.300">
    <property type="entry name" value="P-loop containing nucleotide triphosphate hydrolases"/>
    <property type="match status" value="2"/>
</dbReference>
<evidence type="ECO:0000259" key="9">
    <source>
        <dbReference type="PROSITE" id="PS50893"/>
    </source>
</evidence>
<accession>A0A0K8PA39</accession>